<evidence type="ECO:0000313" key="2">
    <source>
        <dbReference type="Proteomes" id="UP000184300"/>
    </source>
</evidence>
<reference evidence="2" key="1">
    <citation type="journal article" date="2017" name="Genome Biol.">
        <title>Comparative genomics reveals high biological diversity and specific adaptations in the industrially and medically important fungal genus Aspergillus.</title>
        <authorList>
            <person name="de Vries R.P."/>
            <person name="Riley R."/>
            <person name="Wiebenga A."/>
            <person name="Aguilar-Osorio G."/>
            <person name="Amillis S."/>
            <person name="Uchima C.A."/>
            <person name="Anderluh G."/>
            <person name="Asadollahi M."/>
            <person name="Askin M."/>
            <person name="Barry K."/>
            <person name="Battaglia E."/>
            <person name="Bayram O."/>
            <person name="Benocci T."/>
            <person name="Braus-Stromeyer S.A."/>
            <person name="Caldana C."/>
            <person name="Canovas D."/>
            <person name="Cerqueira G.C."/>
            <person name="Chen F."/>
            <person name="Chen W."/>
            <person name="Choi C."/>
            <person name="Clum A."/>
            <person name="Dos Santos R.A."/>
            <person name="Damasio A.R."/>
            <person name="Diallinas G."/>
            <person name="Emri T."/>
            <person name="Fekete E."/>
            <person name="Flipphi M."/>
            <person name="Freyberg S."/>
            <person name="Gallo A."/>
            <person name="Gournas C."/>
            <person name="Habgood R."/>
            <person name="Hainaut M."/>
            <person name="Harispe M.L."/>
            <person name="Henrissat B."/>
            <person name="Hilden K.S."/>
            <person name="Hope R."/>
            <person name="Hossain A."/>
            <person name="Karabika E."/>
            <person name="Karaffa L."/>
            <person name="Karanyi Z."/>
            <person name="Krasevec N."/>
            <person name="Kuo A."/>
            <person name="Kusch H."/>
            <person name="LaButti K."/>
            <person name="Lagendijk E.L."/>
            <person name="Lapidus A."/>
            <person name="Levasseur A."/>
            <person name="Lindquist E."/>
            <person name="Lipzen A."/>
            <person name="Logrieco A.F."/>
            <person name="MacCabe A."/>
            <person name="Maekelae M.R."/>
            <person name="Malavazi I."/>
            <person name="Melin P."/>
            <person name="Meyer V."/>
            <person name="Mielnichuk N."/>
            <person name="Miskei M."/>
            <person name="Molnar A.P."/>
            <person name="Mule G."/>
            <person name="Ngan C.Y."/>
            <person name="Orejas M."/>
            <person name="Orosz E."/>
            <person name="Ouedraogo J.P."/>
            <person name="Overkamp K.M."/>
            <person name="Park H.-S."/>
            <person name="Perrone G."/>
            <person name="Piumi F."/>
            <person name="Punt P.J."/>
            <person name="Ram A.F."/>
            <person name="Ramon A."/>
            <person name="Rauscher S."/>
            <person name="Record E."/>
            <person name="Riano-Pachon D.M."/>
            <person name="Robert V."/>
            <person name="Roehrig J."/>
            <person name="Ruller R."/>
            <person name="Salamov A."/>
            <person name="Salih N.S."/>
            <person name="Samson R.A."/>
            <person name="Sandor E."/>
            <person name="Sanguinetti M."/>
            <person name="Schuetze T."/>
            <person name="Sepcic K."/>
            <person name="Shelest E."/>
            <person name="Sherlock G."/>
            <person name="Sophianopoulou V."/>
            <person name="Squina F.M."/>
            <person name="Sun H."/>
            <person name="Susca A."/>
            <person name="Todd R.B."/>
            <person name="Tsang A."/>
            <person name="Unkles S.E."/>
            <person name="van de Wiele N."/>
            <person name="van Rossen-Uffink D."/>
            <person name="Oliveira J.V."/>
            <person name="Vesth T.C."/>
            <person name="Visser J."/>
            <person name="Yu J.-H."/>
            <person name="Zhou M."/>
            <person name="Andersen M.R."/>
            <person name="Archer D.B."/>
            <person name="Baker S.E."/>
            <person name="Benoit I."/>
            <person name="Brakhage A.A."/>
            <person name="Braus G.H."/>
            <person name="Fischer R."/>
            <person name="Frisvad J.C."/>
            <person name="Goldman G.H."/>
            <person name="Houbraken J."/>
            <person name="Oakley B."/>
            <person name="Pocsi I."/>
            <person name="Scazzocchio C."/>
            <person name="Seiboth B."/>
            <person name="vanKuyk P.A."/>
            <person name="Wortman J."/>
            <person name="Dyer P.S."/>
            <person name="Grigoriev I.V."/>
        </authorList>
    </citation>
    <scope>NUCLEOTIDE SEQUENCE [LARGE SCALE GENOMIC DNA]</scope>
    <source>
        <strain evidence="2">CBS 516.65</strain>
    </source>
</reference>
<dbReference type="AlphaFoldDB" id="A0A1L9V6W4"/>
<sequence length="166" mass="19206">MIVTCPRTIYICIFNMITIAAQPNSRIFRYYLHFFQQTTNPVPSFAPTESDHGALWYSPPMDLDTFLTGGQADKTTKEVRLPLFLVYIYKNNFSLVSHLKRFLYKKLRRIISKDLICPESCKGTPYAAQLSHCHVTERKNGPLVSLTGFERKPVLEYFHINILVDI</sequence>
<dbReference type="RefSeq" id="XP_022396353.1">
    <property type="nucleotide sequence ID" value="XM_022550572.1"/>
</dbReference>
<evidence type="ECO:0000313" key="1">
    <source>
        <dbReference type="EMBL" id="OJJ79655.1"/>
    </source>
</evidence>
<protein>
    <submittedName>
        <fullName evidence="1">Uncharacterized protein</fullName>
    </submittedName>
</protein>
<gene>
    <name evidence="1" type="ORF">ASPGLDRAFT_953925</name>
</gene>
<dbReference type="Proteomes" id="UP000184300">
    <property type="component" value="Unassembled WGS sequence"/>
</dbReference>
<organism evidence="1 2">
    <name type="scientific">Aspergillus glaucus CBS 516.65</name>
    <dbReference type="NCBI Taxonomy" id="1160497"/>
    <lineage>
        <taxon>Eukaryota</taxon>
        <taxon>Fungi</taxon>
        <taxon>Dikarya</taxon>
        <taxon>Ascomycota</taxon>
        <taxon>Pezizomycotina</taxon>
        <taxon>Eurotiomycetes</taxon>
        <taxon>Eurotiomycetidae</taxon>
        <taxon>Eurotiales</taxon>
        <taxon>Aspergillaceae</taxon>
        <taxon>Aspergillus</taxon>
        <taxon>Aspergillus subgen. Aspergillus</taxon>
    </lineage>
</organism>
<proteinExistence type="predicted"/>
<keyword evidence="2" id="KW-1185">Reference proteome</keyword>
<dbReference type="VEuPathDB" id="FungiDB:ASPGLDRAFT_953925"/>
<accession>A0A1L9V6W4</accession>
<dbReference type="GeneID" id="34466832"/>
<dbReference type="EMBL" id="KV878916">
    <property type="protein sequence ID" value="OJJ79655.1"/>
    <property type="molecule type" value="Genomic_DNA"/>
</dbReference>
<name>A0A1L9V6W4_ASPGL</name>